<evidence type="ECO:0000256" key="1">
    <source>
        <dbReference type="ARBA" id="ARBA00009764"/>
    </source>
</evidence>
<dbReference type="PANTHER" id="PTHR30288:SF0">
    <property type="entry name" value="FLAGELLAR HOOK-ASSOCIATED PROTEIN 2"/>
    <property type="match status" value="1"/>
</dbReference>
<sequence length="512" mass="56536">MRISGLASGMDTETMVKELMTAHRIPLDKLNQKKQYTEWQRDDYRTVNRTLNDFKTLTNDSMLRQATFIKKTVTSSTPEDISIKNINSVSDFSGKIKVKQLAESATMQSTGEVFKSEADLTKKLSDSTLGLVQPVGNFRINAIKEDGTFDSTLNAGYEVKITADSTMQSVIDDINKNSGVSAFYDSHTGKIAFTAKFSGDVKDTSETVKNPEIVFSGNYKFLGIEETNVIANKNGNGTLGLNAEFTYNGLTTQRQSNTFKINGFEISLKQANNKDITFSSSPDVDSILESVTKFVDEYNKLIEDLNGQIRETKYKDYQPLTDTEKEALSEDQIKKWEEKAMSGTLKNDSIISGVLNQMRNAMSSVVGSVSGANALSKLGITTSSNYLENGKLTIDETKLREAISADPNQVYELFAADGAKDSEKGLARRITSALDDARTKITTKAGSGTTTVNNSFVLGRLLEGYEDQMTRFEDRLATMESRYWKQFGAMEQAIQKANSQSTYLAGMFSTGS</sequence>
<comment type="function">
    <text evidence="5">Required for morphogenesis and for the elongation of the flagellar filament by facilitating polymerization of the flagellin monomers at the tip of growing filament. Forms a capping structure, which prevents flagellin subunits (transported through the central channel of the flagellum) from leaking out without polymerization at the distal end.</text>
</comment>
<feature type="domain" description="Flagellar hook-associated protein 2 C-terminal" evidence="7">
    <location>
        <begin position="242"/>
        <end position="499"/>
    </location>
</feature>
<evidence type="ECO:0000256" key="5">
    <source>
        <dbReference type="RuleBase" id="RU362066"/>
    </source>
</evidence>
<comment type="subcellular location">
    <subcellularLocation>
        <location evidence="5">Secreted</location>
    </subcellularLocation>
    <subcellularLocation>
        <location evidence="5">Bacterial flagellum</location>
    </subcellularLocation>
</comment>
<evidence type="ECO:0000256" key="2">
    <source>
        <dbReference type="ARBA" id="ARBA00011255"/>
    </source>
</evidence>
<comment type="subunit">
    <text evidence="2 5">Homopentamer.</text>
</comment>
<keyword evidence="3" id="KW-0175">Coiled coil</keyword>
<dbReference type="GO" id="GO:0005576">
    <property type="term" value="C:extracellular region"/>
    <property type="evidence" value="ECO:0007669"/>
    <property type="project" value="UniProtKB-SubCell"/>
</dbReference>
<dbReference type="GO" id="GO:0009424">
    <property type="term" value="C:bacterial-type flagellum hook"/>
    <property type="evidence" value="ECO:0007669"/>
    <property type="project" value="UniProtKB-UniRule"/>
</dbReference>
<evidence type="ECO:0000313" key="8">
    <source>
        <dbReference type="EMBL" id="SFQ53542.1"/>
    </source>
</evidence>
<keyword evidence="4 5" id="KW-0975">Bacterial flagellum</keyword>
<dbReference type="GO" id="GO:0007155">
    <property type="term" value="P:cell adhesion"/>
    <property type="evidence" value="ECO:0007669"/>
    <property type="project" value="InterPro"/>
</dbReference>
<proteinExistence type="inferred from homology"/>
<keyword evidence="5" id="KW-0964">Secreted</keyword>
<keyword evidence="9" id="KW-1185">Reference proteome</keyword>
<dbReference type="EMBL" id="FOXU01000004">
    <property type="protein sequence ID" value="SFQ53542.1"/>
    <property type="molecule type" value="Genomic_DNA"/>
</dbReference>
<dbReference type="STRING" id="126156.SAMN05421670_2573"/>
<dbReference type="RefSeq" id="WP_093537289.1">
    <property type="nucleotide sequence ID" value="NZ_FOXU01000004.1"/>
</dbReference>
<evidence type="ECO:0000259" key="6">
    <source>
        <dbReference type="Pfam" id="PF02465"/>
    </source>
</evidence>
<dbReference type="Pfam" id="PF07196">
    <property type="entry name" value="Flagellin_IN"/>
    <property type="match status" value="1"/>
</dbReference>
<gene>
    <name evidence="8" type="ORF">SAMN05421670_2573</name>
</gene>
<evidence type="ECO:0000256" key="4">
    <source>
        <dbReference type="ARBA" id="ARBA00023143"/>
    </source>
</evidence>
<dbReference type="InterPro" id="IPR010810">
    <property type="entry name" value="Flagellin_hook_IN_motif"/>
</dbReference>
<feature type="domain" description="Flagellar hook-associated protein 2 N-terminal" evidence="6">
    <location>
        <begin position="8"/>
        <end position="104"/>
    </location>
</feature>
<dbReference type="AlphaFoldDB" id="A0A1I5ZAQ5"/>
<accession>A0A1I5ZAQ5</accession>
<evidence type="ECO:0000256" key="3">
    <source>
        <dbReference type="ARBA" id="ARBA00023054"/>
    </source>
</evidence>
<protein>
    <recommendedName>
        <fullName evidence="5">Flagellar hook-associated protein 2</fullName>
        <shortName evidence="5">HAP2</shortName>
    </recommendedName>
    <alternativeName>
        <fullName evidence="5">Flagellar cap protein</fullName>
    </alternativeName>
</protein>
<keyword evidence="8" id="KW-0969">Cilium</keyword>
<keyword evidence="8" id="KW-0966">Cell projection</keyword>
<dbReference type="OrthoDB" id="9776025at2"/>
<dbReference type="Pfam" id="PF02465">
    <property type="entry name" value="FliD_N"/>
    <property type="match status" value="1"/>
</dbReference>
<dbReference type="GO" id="GO:0071973">
    <property type="term" value="P:bacterial-type flagellum-dependent cell motility"/>
    <property type="evidence" value="ECO:0007669"/>
    <property type="project" value="TreeGrafter"/>
</dbReference>
<evidence type="ECO:0000259" key="7">
    <source>
        <dbReference type="Pfam" id="PF07195"/>
    </source>
</evidence>
<dbReference type="PANTHER" id="PTHR30288">
    <property type="entry name" value="FLAGELLAR CAP/ASSEMBLY PROTEIN FLID"/>
    <property type="match status" value="1"/>
</dbReference>
<dbReference type="NCBIfam" id="NF005833">
    <property type="entry name" value="PRK07737.1"/>
    <property type="match status" value="1"/>
</dbReference>
<keyword evidence="8" id="KW-0282">Flagellum</keyword>
<organism evidence="8 9">
    <name type="scientific">Psychrobacillus psychrotolerans</name>
    <dbReference type="NCBI Taxonomy" id="126156"/>
    <lineage>
        <taxon>Bacteria</taxon>
        <taxon>Bacillati</taxon>
        <taxon>Bacillota</taxon>
        <taxon>Bacilli</taxon>
        <taxon>Bacillales</taxon>
        <taxon>Bacillaceae</taxon>
        <taxon>Psychrobacillus</taxon>
    </lineage>
</organism>
<comment type="similarity">
    <text evidence="1 5">Belongs to the FliD family.</text>
</comment>
<dbReference type="Proteomes" id="UP000198734">
    <property type="component" value="Unassembled WGS sequence"/>
</dbReference>
<name>A0A1I5ZAQ5_9BACI</name>
<dbReference type="InterPro" id="IPR040026">
    <property type="entry name" value="FliD"/>
</dbReference>
<dbReference type="InterPro" id="IPR003481">
    <property type="entry name" value="FliD_N"/>
</dbReference>
<dbReference type="InterPro" id="IPR010809">
    <property type="entry name" value="FliD_C"/>
</dbReference>
<evidence type="ECO:0000313" key="9">
    <source>
        <dbReference type="Proteomes" id="UP000198734"/>
    </source>
</evidence>
<dbReference type="GO" id="GO:0009421">
    <property type="term" value="C:bacterial-type flagellum filament cap"/>
    <property type="evidence" value="ECO:0007669"/>
    <property type="project" value="InterPro"/>
</dbReference>
<reference evidence="9" key="1">
    <citation type="submission" date="2016-10" db="EMBL/GenBank/DDBJ databases">
        <authorList>
            <person name="Varghese N."/>
            <person name="Submissions S."/>
        </authorList>
    </citation>
    <scope>NUCLEOTIDE SEQUENCE [LARGE SCALE GENOMIC DNA]</scope>
    <source>
        <strain evidence="9">DSM 11706</strain>
    </source>
</reference>
<dbReference type="Pfam" id="PF07195">
    <property type="entry name" value="FliD_C"/>
    <property type="match status" value="1"/>
</dbReference>